<evidence type="ECO:0000256" key="1">
    <source>
        <dbReference type="SAM" id="Phobius"/>
    </source>
</evidence>
<evidence type="ECO:0000313" key="2">
    <source>
        <dbReference type="Proteomes" id="UP000504634"/>
    </source>
</evidence>
<dbReference type="RefSeq" id="XP_030387595.1">
    <property type="nucleotide sequence ID" value="XM_030531735.1"/>
</dbReference>
<dbReference type="Proteomes" id="UP000504634">
    <property type="component" value="Unplaced"/>
</dbReference>
<dbReference type="CTD" id="39677"/>
<feature type="transmembrane region" description="Helical" evidence="1">
    <location>
        <begin position="30"/>
        <end position="51"/>
    </location>
</feature>
<keyword evidence="1" id="KW-0812">Transmembrane</keyword>
<gene>
    <name evidence="3" type="primary">LOC115634155</name>
</gene>
<proteinExistence type="predicted"/>
<keyword evidence="1" id="KW-0472">Membrane</keyword>
<reference evidence="3" key="1">
    <citation type="submission" date="2025-08" db="UniProtKB">
        <authorList>
            <consortium name="RefSeq"/>
        </authorList>
    </citation>
    <scope>IDENTIFICATION</scope>
    <source>
        <strain evidence="3">11010-0011.00</strain>
        <tissue evidence="3">Whole body</tissue>
    </source>
</reference>
<keyword evidence="2" id="KW-1185">Reference proteome</keyword>
<keyword evidence="1" id="KW-1133">Transmembrane helix</keyword>
<name>A0A6J2UHI7_DROLE</name>
<sequence>MCNALWECIKCPGKVVCCCCECACKMLMSIICSGIILLVVIGLIVYFAVYYNKDSSTPEQTAKSIEPLKQSFRHYFKSLNEY</sequence>
<protein>
    <submittedName>
        <fullName evidence="3">Protein midgut expression 1</fullName>
    </submittedName>
</protein>
<accession>A0A6J2UHI7</accession>
<evidence type="ECO:0000313" key="3">
    <source>
        <dbReference type="RefSeq" id="XP_030387595.1"/>
    </source>
</evidence>
<dbReference type="GeneID" id="115634155"/>
<organism evidence="2 3">
    <name type="scientific">Drosophila lebanonensis</name>
    <name type="common">Fruit fly</name>
    <name type="synonym">Scaptodrosophila lebanonensis</name>
    <dbReference type="NCBI Taxonomy" id="7225"/>
    <lineage>
        <taxon>Eukaryota</taxon>
        <taxon>Metazoa</taxon>
        <taxon>Ecdysozoa</taxon>
        <taxon>Arthropoda</taxon>
        <taxon>Hexapoda</taxon>
        <taxon>Insecta</taxon>
        <taxon>Pterygota</taxon>
        <taxon>Neoptera</taxon>
        <taxon>Endopterygota</taxon>
        <taxon>Diptera</taxon>
        <taxon>Brachycera</taxon>
        <taxon>Muscomorpha</taxon>
        <taxon>Ephydroidea</taxon>
        <taxon>Drosophilidae</taxon>
        <taxon>Scaptodrosophila</taxon>
    </lineage>
</organism>
<dbReference type="AlphaFoldDB" id="A0A6J2UHI7"/>